<keyword evidence="4 6" id="KW-1133">Transmembrane helix</keyword>
<evidence type="ECO:0000256" key="4">
    <source>
        <dbReference type="ARBA" id="ARBA00022989"/>
    </source>
</evidence>
<dbReference type="GO" id="GO:0016020">
    <property type="term" value="C:membrane"/>
    <property type="evidence" value="ECO:0007669"/>
    <property type="project" value="UniProtKB-SubCell"/>
</dbReference>
<dbReference type="eggNOG" id="ENOG502SFR8">
    <property type="taxonomic scope" value="Eukaryota"/>
</dbReference>
<organism evidence="7">
    <name type="scientific">Gasterosteus aculeatus</name>
    <name type="common">Three-spined stickleback</name>
    <dbReference type="NCBI Taxonomy" id="69293"/>
    <lineage>
        <taxon>Eukaryota</taxon>
        <taxon>Metazoa</taxon>
        <taxon>Chordata</taxon>
        <taxon>Craniata</taxon>
        <taxon>Vertebrata</taxon>
        <taxon>Euteleostomi</taxon>
        <taxon>Actinopterygii</taxon>
        <taxon>Neopterygii</taxon>
        <taxon>Teleostei</taxon>
        <taxon>Neoteleostei</taxon>
        <taxon>Acanthomorphata</taxon>
        <taxon>Eupercaria</taxon>
        <taxon>Perciformes</taxon>
        <taxon>Cottioidei</taxon>
        <taxon>Gasterosteales</taxon>
        <taxon>Gasterosteidae</taxon>
        <taxon>Gasterosteus</taxon>
    </lineage>
</organism>
<evidence type="ECO:0000256" key="1">
    <source>
        <dbReference type="ARBA" id="ARBA00004370"/>
    </source>
</evidence>
<accession>G3PK73</accession>
<evidence type="ECO:0000256" key="3">
    <source>
        <dbReference type="ARBA" id="ARBA00022692"/>
    </source>
</evidence>
<feature type="transmembrane region" description="Helical" evidence="6">
    <location>
        <begin position="93"/>
        <end position="114"/>
    </location>
</feature>
<reference evidence="7" key="2">
    <citation type="submission" date="2024-04" db="UniProtKB">
        <authorList>
            <consortium name="Ensembl"/>
        </authorList>
    </citation>
    <scope>IDENTIFICATION</scope>
</reference>
<reference evidence="7" key="1">
    <citation type="submission" date="2006-01" db="EMBL/GenBank/DDBJ databases">
        <authorList>
            <person name="Lindblad-Toh K."/>
            <person name="Mauceli E."/>
            <person name="Grabherr M."/>
            <person name="Chang J.L."/>
            <person name="Lander E.S."/>
        </authorList>
    </citation>
    <scope>NUCLEOTIDE SEQUENCE [LARGE SCALE GENOMIC DNA]</scope>
</reference>
<comment type="subcellular location">
    <subcellularLocation>
        <location evidence="1">Membrane</location>
    </subcellularLocation>
</comment>
<dbReference type="InterPro" id="IPR007593">
    <property type="entry name" value="CD225/Dispanin_fam"/>
</dbReference>
<dbReference type="OMA" id="VICGCSC"/>
<sequence>MSKSPRTREEKLEDVPLTIMGAAARQNRYATSSRWCRCDDPHHRKLAICSIICGITCIGISALTNSVEAEREEDPERAAAFTRRAKKFGIISIVVWVSVLILTPILFMLVSYLITLGD</sequence>
<evidence type="ECO:0000256" key="6">
    <source>
        <dbReference type="SAM" id="Phobius"/>
    </source>
</evidence>
<protein>
    <submittedName>
        <fullName evidence="7">Si:dkey-16l2.20</fullName>
    </submittedName>
</protein>
<dbReference type="Bgee" id="ENSGACG00000013622">
    <property type="expression patterns" value="Expressed in pharyngeal gill and 9 other cell types or tissues"/>
</dbReference>
<proteinExistence type="inferred from homology"/>
<dbReference type="InParanoid" id="G3PK73"/>
<dbReference type="Ensembl" id="ENSGACT00000018038.1">
    <property type="protein sequence ID" value="ENSGACP00000018003.1"/>
    <property type="gene ID" value="ENSGACG00000013622.1"/>
</dbReference>
<dbReference type="STRING" id="69293.ENSGACP00000018003"/>
<name>G3PK73_GASAC</name>
<evidence type="ECO:0000256" key="5">
    <source>
        <dbReference type="ARBA" id="ARBA00023136"/>
    </source>
</evidence>
<comment type="similarity">
    <text evidence="2">Belongs to the CD225/Dispanin family.</text>
</comment>
<dbReference type="Pfam" id="PF04505">
    <property type="entry name" value="CD225"/>
    <property type="match status" value="1"/>
</dbReference>
<evidence type="ECO:0000313" key="7">
    <source>
        <dbReference type="Ensembl" id="ENSGACP00000018003.1"/>
    </source>
</evidence>
<keyword evidence="3 6" id="KW-0812">Transmembrane</keyword>
<dbReference type="AlphaFoldDB" id="G3PK73"/>
<evidence type="ECO:0000256" key="2">
    <source>
        <dbReference type="ARBA" id="ARBA00006843"/>
    </source>
</evidence>
<keyword evidence="5 6" id="KW-0472">Membrane</keyword>